<dbReference type="NCBIfam" id="TIGR01236">
    <property type="entry name" value="D1pyr5carbox1"/>
    <property type="match status" value="1"/>
</dbReference>
<dbReference type="CDD" id="cd07123">
    <property type="entry name" value="ALDH_F4-17_P5CDH"/>
    <property type="match status" value="1"/>
</dbReference>
<evidence type="ECO:0000256" key="9">
    <source>
        <dbReference type="PROSITE-ProRule" id="PRU10007"/>
    </source>
</evidence>
<dbReference type="AlphaFoldDB" id="A0A934KC64"/>
<dbReference type="InterPro" id="IPR005931">
    <property type="entry name" value="P5CDH/ALDH4A1"/>
</dbReference>
<sequence>MTSAGRFRVPTPSNEPVRSYAPGSPERISLEARLAEMAAEAVDMPLVIGGKDVETGQTAPVVMPHDTAHSLGTAHWAGPAEMEQAIAAAGRAWPDWARIPWTDRAAVFLRAADLLAGPWRDTINAATMLGQSKTAHQAEIDAACELCDFLRFNVAYMTRIYDEQPESGPGTWNRTEYRPLEGFVLAVTPFNFTSIAGNLPTSAALMGCTAVWKPSESSALSAHYLMRLFQAAGLPDGVINLLHGPGSDLVPVALASPDLAGVHFTGSTAVFRSIWSQAGENIASYRNFPRLVGETGGKDFIVAHASADVDALGTAVVRGSFEYQGQKCSAASRVFVPDNLWPELRERLATEVASIPVGDVADFRNFMGAVINERAFQRHVQAIEEARTRPGHSVLVGGGTDSSQGWFVQPTVVVTEDPGSRLLRDELFGPVVTLFVYPEGEFESTLEMVDRSVPFGLTGAVFAEDRTAVAAAQDRLRYAAGNFYVNDKPTGAVVGQQPFGGARASGTNDKAGSMWNLARWVSPRVIKETFIPARGYRYPHMETDRP</sequence>
<dbReference type="InterPro" id="IPR016163">
    <property type="entry name" value="Ald_DH_C"/>
</dbReference>
<dbReference type="PANTHER" id="PTHR42862:SF1">
    <property type="entry name" value="DELTA-1-PYRROLINE-5-CARBOXYLATE DEHYDROGENASE 2, ISOFORM A-RELATED"/>
    <property type="match status" value="1"/>
</dbReference>
<feature type="region of interest" description="Disordered" evidence="11">
    <location>
        <begin position="1"/>
        <end position="23"/>
    </location>
</feature>
<proteinExistence type="inferred from homology"/>
<dbReference type="InterPro" id="IPR029510">
    <property type="entry name" value="Ald_DH_CS_GLU"/>
</dbReference>
<evidence type="ECO:0000256" key="5">
    <source>
        <dbReference type="ARBA" id="ARBA00023027"/>
    </source>
</evidence>
<evidence type="ECO:0000313" key="13">
    <source>
        <dbReference type="EMBL" id="MBJ7599708.1"/>
    </source>
</evidence>
<comment type="caution">
    <text evidence="13">The sequence shown here is derived from an EMBL/GenBank/DDBJ whole genome shotgun (WGS) entry which is preliminary data.</text>
</comment>
<accession>A0A934KC64</accession>
<dbReference type="GO" id="GO:0009898">
    <property type="term" value="C:cytoplasmic side of plasma membrane"/>
    <property type="evidence" value="ECO:0007669"/>
    <property type="project" value="TreeGrafter"/>
</dbReference>
<comment type="catalytic activity">
    <reaction evidence="8">
        <text>L-glutamate 5-semialdehyde + NAD(+) + H2O = L-glutamate + NADH + 2 H(+)</text>
        <dbReference type="Rhea" id="RHEA:30235"/>
        <dbReference type="ChEBI" id="CHEBI:15377"/>
        <dbReference type="ChEBI" id="CHEBI:15378"/>
        <dbReference type="ChEBI" id="CHEBI:29985"/>
        <dbReference type="ChEBI" id="CHEBI:57540"/>
        <dbReference type="ChEBI" id="CHEBI:57945"/>
        <dbReference type="ChEBI" id="CHEBI:58066"/>
        <dbReference type="EC" id="1.2.1.88"/>
    </reaction>
</comment>
<evidence type="ECO:0000256" key="2">
    <source>
        <dbReference type="ARBA" id="ARBA00009986"/>
    </source>
</evidence>
<keyword evidence="14" id="KW-1185">Reference proteome</keyword>
<dbReference type="PROSITE" id="PS00070">
    <property type="entry name" value="ALDEHYDE_DEHYDR_CYS"/>
    <property type="match status" value="1"/>
</dbReference>
<dbReference type="InterPro" id="IPR015590">
    <property type="entry name" value="Aldehyde_DH_dom"/>
</dbReference>
<dbReference type="PANTHER" id="PTHR42862">
    <property type="entry name" value="DELTA-1-PYRROLINE-5-CARBOXYLATE DEHYDROGENASE 1, ISOFORM A-RELATED"/>
    <property type="match status" value="1"/>
</dbReference>
<keyword evidence="4 10" id="KW-0560">Oxidoreductase</keyword>
<dbReference type="SUPFAM" id="SSF53720">
    <property type="entry name" value="ALDH-like"/>
    <property type="match status" value="1"/>
</dbReference>
<dbReference type="GO" id="GO:0003842">
    <property type="term" value="F:L-glutamate gamma-semialdehyde dehydrogenase activity"/>
    <property type="evidence" value="ECO:0007669"/>
    <property type="project" value="UniProtKB-EC"/>
</dbReference>
<name>A0A934KC64_9BACT</name>
<dbReference type="FunFam" id="3.40.605.10:FF:000006">
    <property type="entry name" value="1-pyrroline-5-carboxylate dehydrogenase"/>
    <property type="match status" value="1"/>
</dbReference>
<evidence type="ECO:0000256" key="7">
    <source>
        <dbReference type="ARBA" id="ARBA00032259"/>
    </source>
</evidence>
<organism evidence="13 14">
    <name type="scientific">Candidatus Nephthysia bennettiae</name>
    <dbReference type="NCBI Taxonomy" id="3127016"/>
    <lineage>
        <taxon>Bacteria</taxon>
        <taxon>Bacillati</taxon>
        <taxon>Candidatus Dormiibacterota</taxon>
        <taxon>Candidatus Dormibacteria</taxon>
        <taxon>Candidatus Dormibacterales</taxon>
        <taxon>Candidatus Dormibacteraceae</taxon>
        <taxon>Candidatus Nephthysia</taxon>
    </lineage>
</organism>
<evidence type="ECO:0000256" key="4">
    <source>
        <dbReference type="ARBA" id="ARBA00023002"/>
    </source>
</evidence>
<gene>
    <name evidence="13" type="primary">pruA</name>
    <name evidence="13" type="ORF">JF922_16730</name>
</gene>
<feature type="domain" description="Aldehyde dehydrogenase" evidence="12">
    <location>
        <begin position="57"/>
        <end position="520"/>
    </location>
</feature>
<dbReference type="Proteomes" id="UP000612893">
    <property type="component" value="Unassembled WGS sequence"/>
</dbReference>
<dbReference type="GO" id="GO:0010133">
    <property type="term" value="P:L-proline catabolic process to L-glutamate"/>
    <property type="evidence" value="ECO:0007669"/>
    <property type="project" value="InterPro"/>
</dbReference>
<dbReference type="InterPro" id="IPR050485">
    <property type="entry name" value="Proline_metab_enzyme"/>
</dbReference>
<evidence type="ECO:0000256" key="11">
    <source>
        <dbReference type="SAM" id="MobiDB-lite"/>
    </source>
</evidence>
<dbReference type="PROSITE" id="PS00687">
    <property type="entry name" value="ALDEHYDE_DEHYDR_GLU"/>
    <property type="match status" value="1"/>
</dbReference>
<dbReference type="EC" id="1.2.1.88" evidence="3"/>
<dbReference type="Pfam" id="PF00171">
    <property type="entry name" value="Aldedh"/>
    <property type="match status" value="1"/>
</dbReference>
<dbReference type="EMBL" id="JAEKNR010000168">
    <property type="protein sequence ID" value="MBJ7599708.1"/>
    <property type="molecule type" value="Genomic_DNA"/>
</dbReference>
<dbReference type="InterPro" id="IPR016162">
    <property type="entry name" value="Ald_DH_N"/>
</dbReference>
<comment type="similarity">
    <text evidence="2 10">Belongs to the aldehyde dehydrogenase family.</text>
</comment>
<dbReference type="GO" id="GO:0004657">
    <property type="term" value="F:proline dehydrogenase activity"/>
    <property type="evidence" value="ECO:0007669"/>
    <property type="project" value="UniProtKB-ARBA"/>
</dbReference>
<evidence type="ECO:0000256" key="3">
    <source>
        <dbReference type="ARBA" id="ARBA00012884"/>
    </source>
</evidence>
<evidence type="ECO:0000256" key="6">
    <source>
        <dbReference type="ARBA" id="ARBA00023062"/>
    </source>
</evidence>
<reference evidence="13" key="1">
    <citation type="submission" date="2020-10" db="EMBL/GenBank/DDBJ databases">
        <title>Ca. Dormibacterota MAGs.</title>
        <authorList>
            <person name="Montgomery K."/>
        </authorList>
    </citation>
    <scope>NUCLEOTIDE SEQUENCE [LARGE SCALE GENOMIC DNA]</scope>
    <source>
        <strain evidence="13">SC8812_S17_10</strain>
    </source>
</reference>
<dbReference type="RefSeq" id="WP_338203304.1">
    <property type="nucleotide sequence ID" value="NZ_JAEKNR010000168.1"/>
</dbReference>
<evidence type="ECO:0000256" key="10">
    <source>
        <dbReference type="RuleBase" id="RU003345"/>
    </source>
</evidence>
<evidence type="ECO:0000259" key="12">
    <source>
        <dbReference type="Pfam" id="PF00171"/>
    </source>
</evidence>
<comment type="pathway">
    <text evidence="1">Amino-acid degradation; L-proline degradation into L-glutamate; L-glutamate from L-proline: step 2/2.</text>
</comment>
<protein>
    <recommendedName>
        <fullName evidence="7">L-glutamate gamma-semialdehyde dehydrogenase</fullName>
        <ecNumber evidence="3">1.2.1.88</ecNumber>
    </recommendedName>
    <alternativeName>
        <fullName evidence="7">L-glutamate gamma-semialdehyde dehydrogenase</fullName>
    </alternativeName>
</protein>
<dbReference type="Gene3D" id="3.40.309.10">
    <property type="entry name" value="Aldehyde Dehydrogenase, Chain A, domain 2"/>
    <property type="match status" value="1"/>
</dbReference>
<evidence type="ECO:0000256" key="8">
    <source>
        <dbReference type="ARBA" id="ARBA00048142"/>
    </source>
</evidence>
<dbReference type="FunFam" id="3.40.309.10:FF:000005">
    <property type="entry name" value="1-pyrroline-5-carboxylate dehydrogenase 1"/>
    <property type="match status" value="1"/>
</dbReference>
<dbReference type="Gene3D" id="3.40.605.10">
    <property type="entry name" value="Aldehyde Dehydrogenase, Chain A, domain 1"/>
    <property type="match status" value="1"/>
</dbReference>
<feature type="active site" evidence="9">
    <location>
        <position position="294"/>
    </location>
</feature>
<keyword evidence="6" id="KW-0642">Proline metabolism</keyword>
<evidence type="ECO:0000256" key="1">
    <source>
        <dbReference type="ARBA" id="ARBA00004786"/>
    </source>
</evidence>
<keyword evidence="5" id="KW-0520">NAD</keyword>
<dbReference type="InterPro" id="IPR016161">
    <property type="entry name" value="Ald_DH/histidinol_DH"/>
</dbReference>
<evidence type="ECO:0000313" key="14">
    <source>
        <dbReference type="Proteomes" id="UP000612893"/>
    </source>
</evidence>
<dbReference type="InterPro" id="IPR016160">
    <property type="entry name" value="Ald_DH_CS_CYS"/>
</dbReference>